<evidence type="ECO:0008006" key="3">
    <source>
        <dbReference type="Google" id="ProtNLM"/>
    </source>
</evidence>
<dbReference type="Proteomes" id="UP001198242">
    <property type="component" value="Unassembled WGS sequence"/>
</dbReference>
<dbReference type="RefSeq" id="WP_022230029.1">
    <property type="nucleotide sequence ID" value="NZ_JAJEQM010000016.1"/>
</dbReference>
<dbReference type="SUPFAM" id="SSF50249">
    <property type="entry name" value="Nucleic acid-binding proteins"/>
    <property type="match status" value="1"/>
</dbReference>
<protein>
    <recommendedName>
        <fullName evidence="3">30S ribosomal protein S1</fullName>
    </recommendedName>
</protein>
<dbReference type="Gene3D" id="2.40.50.140">
    <property type="entry name" value="Nucleic acid-binding proteins"/>
    <property type="match status" value="1"/>
</dbReference>
<reference evidence="1 2" key="1">
    <citation type="submission" date="2021-10" db="EMBL/GenBank/DDBJ databases">
        <title>Anaerobic single-cell dispensing facilitates the cultivation of human gut bacteria.</title>
        <authorList>
            <person name="Afrizal A."/>
        </authorList>
    </citation>
    <scope>NUCLEOTIDE SEQUENCE [LARGE SCALE GENOMIC DNA]</scope>
    <source>
        <strain evidence="1 2">CLA-AA-H232</strain>
    </source>
</reference>
<dbReference type="EMBL" id="JAJEQM010000016">
    <property type="protein sequence ID" value="MCC2211380.1"/>
    <property type="molecule type" value="Genomic_DNA"/>
</dbReference>
<keyword evidence="2" id="KW-1185">Reference proteome</keyword>
<evidence type="ECO:0000313" key="2">
    <source>
        <dbReference type="Proteomes" id="UP001198242"/>
    </source>
</evidence>
<accession>A0AAE3E193</accession>
<name>A0AAE3E193_9FIRM</name>
<comment type="caution">
    <text evidence="1">The sequence shown here is derived from an EMBL/GenBank/DDBJ whole genome shotgun (WGS) entry which is preliminary data.</text>
</comment>
<proteinExistence type="predicted"/>
<evidence type="ECO:0000313" key="1">
    <source>
        <dbReference type="EMBL" id="MCC2211380.1"/>
    </source>
</evidence>
<gene>
    <name evidence="1" type="ORF">LKE05_11350</name>
</gene>
<dbReference type="InterPro" id="IPR012340">
    <property type="entry name" value="NA-bd_OB-fold"/>
</dbReference>
<organism evidence="1 2">
    <name type="scientific">Hominilimicola fabiformis</name>
    <dbReference type="NCBI Taxonomy" id="2885356"/>
    <lineage>
        <taxon>Bacteria</taxon>
        <taxon>Bacillati</taxon>
        <taxon>Bacillota</taxon>
        <taxon>Clostridia</taxon>
        <taxon>Eubacteriales</taxon>
        <taxon>Oscillospiraceae</taxon>
        <taxon>Hominilimicola</taxon>
    </lineage>
</organism>
<dbReference type="AlphaFoldDB" id="A0AAE3E193"/>
<sequence>MEFNELNLAELDKDLTPEERDEWQAIYASYRSHSVMRGEAAGVDYHEFEFIPEGKKKSVKEKLRCVIVILYRIKIIIPEPEMFLISVPDGGYVLHSMCGAKLDFVITHIDRENDFAIASRKIALEKMQKAANRRKLMDRVLDTDVVSVGRNVCVLNYCGYDVVLHQRDINYTMVSDVRELVHPGEVRKAKVKEFIPEEGVLKLSMKETMPHPFEGVETRHPIGSTRIATVVGKYGGGVFCRLSDNVTDVLCSYDTMHYDGDFRLGDRVEILIKRLNYEKKLVYGKMLRKMR</sequence>